<sequence>MAIDRWLWEQHRKGNQPPCLRFYTWSPAAISLGYHQKRYPDSWNKLSWNDRPVSLVRRPTGGRAVLHQGDLTYAVVRSTTSSNRVAAYQHICQFLIDGWRSLGFSLHYGSAGRGYAKIANCFATATGADLVLDSGYKLIGSAQAWHGSTVLQHGSMRLNPDRQLWNQVFSDTDYFPTTERSPFTHLTHSEIIASLTKAACQTFNTTVAIEPLSEAEWQKIGLLLPKSQEDKAIRSNPSFG</sequence>
<accession>A0ABT7C2Z7</accession>
<dbReference type="Pfam" id="PF21948">
    <property type="entry name" value="LplA-B_cat"/>
    <property type="match status" value="1"/>
</dbReference>
<comment type="caution">
    <text evidence="2">The sequence shown here is derived from an EMBL/GenBank/DDBJ whole genome shotgun (WGS) entry which is preliminary data.</text>
</comment>
<protein>
    <submittedName>
        <fullName evidence="2">Biotin/lipoate A/B protein ligase family protein</fullName>
    </submittedName>
</protein>
<dbReference type="PANTHER" id="PTHR43679">
    <property type="entry name" value="OCTANOYLTRANSFERASE LIPM-RELATED"/>
    <property type="match status" value="1"/>
</dbReference>
<evidence type="ECO:0000313" key="2">
    <source>
        <dbReference type="EMBL" id="MDJ1184913.1"/>
    </source>
</evidence>
<evidence type="ECO:0000313" key="3">
    <source>
        <dbReference type="Proteomes" id="UP001232992"/>
    </source>
</evidence>
<keyword evidence="2" id="KW-0436">Ligase</keyword>
<gene>
    <name evidence="2" type="ORF">PMH09_17125</name>
</gene>
<dbReference type="SUPFAM" id="SSF55681">
    <property type="entry name" value="Class II aaRS and biotin synthetases"/>
    <property type="match status" value="1"/>
</dbReference>
<dbReference type="EMBL" id="JAQOSQ010000022">
    <property type="protein sequence ID" value="MDJ1184913.1"/>
    <property type="molecule type" value="Genomic_DNA"/>
</dbReference>
<dbReference type="InterPro" id="IPR045864">
    <property type="entry name" value="aa-tRNA-synth_II/BPL/LPL"/>
</dbReference>
<feature type="domain" description="BPL/LPL catalytic" evidence="1">
    <location>
        <begin position="14"/>
        <end position="207"/>
    </location>
</feature>
<dbReference type="InterPro" id="IPR050664">
    <property type="entry name" value="Octanoyltrans_LipM/LipL"/>
</dbReference>
<dbReference type="PANTHER" id="PTHR43679:SF2">
    <property type="entry name" value="OCTANOYL-[GCVH]:PROTEIN N-OCTANOYLTRANSFERASE"/>
    <property type="match status" value="1"/>
</dbReference>
<dbReference type="Gene3D" id="3.30.930.10">
    <property type="entry name" value="Bira Bifunctional Protein, Domain 2"/>
    <property type="match status" value="1"/>
</dbReference>
<proteinExistence type="predicted"/>
<evidence type="ECO:0000259" key="1">
    <source>
        <dbReference type="PROSITE" id="PS51733"/>
    </source>
</evidence>
<dbReference type="Proteomes" id="UP001232992">
    <property type="component" value="Unassembled WGS sequence"/>
</dbReference>
<name>A0ABT7C2Z7_9CYAN</name>
<dbReference type="InterPro" id="IPR004143">
    <property type="entry name" value="BPL_LPL_catalytic"/>
</dbReference>
<reference evidence="2 3" key="1">
    <citation type="submission" date="2023-01" db="EMBL/GenBank/DDBJ databases">
        <title>Novel diversity within Roseofilum (Cyanobacteria; Desertifilaceae) from marine benthic mats with descriptions of four novel species.</title>
        <authorList>
            <person name="Wang Y."/>
            <person name="Berthold D.E."/>
            <person name="Hu J."/>
            <person name="Lefler F.W."/>
            <person name="Laughinghouse H.D. IV."/>
        </authorList>
    </citation>
    <scope>NUCLEOTIDE SEQUENCE [LARGE SCALE GENOMIC DNA]</scope>
    <source>
        <strain evidence="2 3">BLCC-M143</strain>
    </source>
</reference>
<organism evidence="2 3">
    <name type="scientific">Roseofilum casamattae BLCC-M143</name>
    <dbReference type="NCBI Taxonomy" id="3022442"/>
    <lineage>
        <taxon>Bacteria</taxon>
        <taxon>Bacillati</taxon>
        <taxon>Cyanobacteriota</taxon>
        <taxon>Cyanophyceae</taxon>
        <taxon>Desertifilales</taxon>
        <taxon>Desertifilaceae</taxon>
        <taxon>Roseofilum</taxon>
        <taxon>Roseofilum casamattae</taxon>
    </lineage>
</organism>
<dbReference type="GO" id="GO:0016874">
    <property type="term" value="F:ligase activity"/>
    <property type="evidence" value="ECO:0007669"/>
    <property type="project" value="UniProtKB-KW"/>
</dbReference>
<keyword evidence="3" id="KW-1185">Reference proteome</keyword>
<dbReference type="PROSITE" id="PS51733">
    <property type="entry name" value="BPL_LPL_CATALYTIC"/>
    <property type="match status" value="1"/>
</dbReference>